<dbReference type="GO" id="GO:0006260">
    <property type="term" value="P:DNA replication"/>
    <property type="evidence" value="ECO:0007669"/>
    <property type="project" value="InterPro"/>
</dbReference>
<evidence type="ECO:0000256" key="1">
    <source>
        <dbReference type="ARBA" id="ARBA00023125"/>
    </source>
</evidence>
<dbReference type="EMBL" id="CP049934">
    <property type="protein sequence ID" value="QIM15577.1"/>
    <property type="molecule type" value="Genomic_DNA"/>
</dbReference>
<feature type="compositionally biased region" description="Gly residues" evidence="4">
    <location>
        <begin position="125"/>
        <end position="140"/>
    </location>
</feature>
<proteinExistence type="inferred from homology"/>
<dbReference type="InterPro" id="IPR000424">
    <property type="entry name" value="Primosome_PriB/ssb"/>
</dbReference>
<dbReference type="SUPFAM" id="SSF50249">
    <property type="entry name" value="Nucleic acid-binding proteins"/>
    <property type="match status" value="1"/>
</dbReference>
<dbReference type="GO" id="GO:0009295">
    <property type="term" value="C:nucleoid"/>
    <property type="evidence" value="ECO:0007669"/>
    <property type="project" value="TreeGrafter"/>
</dbReference>
<dbReference type="PROSITE" id="PS50935">
    <property type="entry name" value="SSB"/>
    <property type="match status" value="1"/>
</dbReference>
<evidence type="ECO:0000256" key="2">
    <source>
        <dbReference type="HAMAP-Rule" id="MF_00984"/>
    </source>
</evidence>
<feature type="region of interest" description="Disordered" evidence="4">
    <location>
        <begin position="123"/>
        <end position="183"/>
    </location>
</feature>
<evidence type="ECO:0000313" key="6">
    <source>
        <dbReference type="Proteomes" id="UP000501387"/>
    </source>
</evidence>
<dbReference type="HAMAP" id="MF_00984">
    <property type="entry name" value="SSB"/>
    <property type="match status" value="1"/>
</dbReference>
<dbReference type="Gene3D" id="2.40.50.140">
    <property type="entry name" value="Nucleic acid-binding proteins"/>
    <property type="match status" value="1"/>
</dbReference>
<evidence type="ECO:0000256" key="3">
    <source>
        <dbReference type="RuleBase" id="RU000524"/>
    </source>
</evidence>
<sequence length="183" mass="19097">MAGEPLITVVGNLVADPEPRVSQAGKSWVTFRIASTPRVRDRQSGDWSDGEALWLGCRAYGEYADNIAASLTKGTRVIVQGRLTQRSYTDNQGQQRTSLDLEVEEIGPSLRFATAQITRGHSRGQVGGFGAAGGSGGGQPAGQSSWGQPAAPAAAQQDSPWANSGQGDSGGNFGGGFDDEQPF</sequence>
<gene>
    <name evidence="5" type="primary">ssb</name>
    <name evidence="5" type="ORF">G7067_02760</name>
</gene>
<accession>A0A6G8FGU9</accession>
<dbReference type="KEGG" id="lins:G7067_02760"/>
<evidence type="ECO:0000256" key="4">
    <source>
        <dbReference type="SAM" id="MobiDB-lite"/>
    </source>
</evidence>
<dbReference type="RefSeq" id="WP_166321800.1">
    <property type="nucleotide sequence ID" value="NZ_CP049934.1"/>
</dbReference>
<dbReference type="NCBIfam" id="NF005851">
    <property type="entry name" value="PRK07772.1"/>
    <property type="match status" value="1"/>
</dbReference>
<organism evidence="5 6">
    <name type="scientific">Leucobacter insecticola</name>
    <dbReference type="NCBI Taxonomy" id="2714934"/>
    <lineage>
        <taxon>Bacteria</taxon>
        <taxon>Bacillati</taxon>
        <taxon>Actinomycetota</taxon>
        <taxon>Actinomycetes</taxon>
        <taxon>Micrococcales</taxon>
        <taxon>Microbacteriaceae</taxon>
        <taxon>Leucobacter</taxon>
    </lineage>
</organism>
<dbReference type="PANTHER" id="PTHR10302">
    <property type="entry name" value="SINGLE-STRANDED DNA-BINDING PROTEIN"/>
    <property type="match status" value="1"/>
</dbReference>
<dbReference type="Pfam" id="PF00436">
    <property type="entry name" value="SSB"/>
    <property type="match status" value="1"/>
</dbReference>
<name>A0A6G8FGU9_9MICO</name>
<comment type="caution">
    <text evidence="2">Lacks conserved residue(s) required for the propagation of feature annotation.</text>
</comment>
<dbReference type="CDD" id="cd04496">
    <property type="entry name" value="SSB_OBF"/>
    <property type="match status" value="1"/>
</dbReference>
<dbReference type="InterPro" id="IPR012340">
    <property type="entry name" value="NA-bd_OB-fold"/>
</dbReference>
<dbReference type="AlphaFoldDB" id="A0A6G8FGU9"/>
<dbReference type="Proteomes" id="UP000501387">
    <property type="component" value="Chromosome"/>
</dbReference>
<feature type="compositionally biased region" description="Gly residues" evidence="4">
    <location>
        <begin position="167"/>
        <end position="176"/>
    </location>
</feature>
<reference evidence="5 6" key="1">
    <citation type="submission" date="2020-03" db="EMBL/GenBank/DDBJ databases">
        <title>Leucobacter sp. nov., isolated from beetles.</title>
        <authorList>
            <person name="Hyun D.-W."/>
            <person name="Bae J.-W."/>
        </authorList>
    </citation>
    <scope>NUCLEOTIDE SEQUENCE [LARGE SCALE GENOMIC DNA]</scope>
    <source>
        <strain evidence="5 6">HDW9B</strain>
    </source>
</reference>
<keyword evidence="1 2" id="KW-0238">DNA-binding</keyword>
<dbReference type="GO" id="GO:0003697">
    <property type="term" value="F:single-stranded DNA binding"/>
    <property type="evidence" value="ECO:0007669"/>
    <property type="project" value="UniProtKB-UniRule"/>
</dbReference>
<dbReference type="NCBIfam" id="TIGR00621">
    <property type="entry name" value="ssb"/>
    <property type="match status" value="1"/>
</dbReference>
<feature type="compositionally biased region" description="Low complexity" evidence="4">
    <location>
        <begin position="141"/>
        <end position="157"/>
    </location>
</feature>
<dbReference type="PANTHER" id="PTHR10302:SF27">
    <property type="entry name" value="SINGLE-STRANDED DNA-BINDING PROTEIN"/>
    <property type="match status" value="1"/>
</dbReference>
<comment type="subunit">
    <text evidence="2">Homotetramer.</text>
</comment>
<protein>
    <recommendedName>
        <fullName evidence="2 3">Single-stranded DNA-binding protein</fullName>
        <shortName evidence="2">SSB</shortName>
    </recommendedName>
</protein>
<dbReference type="InterPro" id="IPR011344">
    <property type="entry name" value="ssDNA-bd"/>
</dbReference>
<evidence type="ECO:0000313" key="5">
    <source>
        <dbReference type="EMBL" id="QIM15577.1"/>
    </source>
</evidence>
<keyword evidence="6" id="KW-1185">Reference proteome</keyword>